<name>A0A3P3VLR9_9GAMM</name>
<evidence type="ECO:0000256" key="10">
    <source>
        <dbReference type="ARBA" id="ARBA00029409"/>
    </source>
</evidence>
<dbReference type="GO" id="GO:0016301">
    <property type="term" value="F:kinase activity"/>
    <property type="evidence" value="ECO:0007669"/>
    <property type="project" value="UniProtKB-KW"/>
</dbReference>
<comment type="pathway">
    <text evidence="1">Cofactor biosynthesis; tetrahydrofolate biosynthesis; 2-amino-4-hydroxy-6-hydroxymethyl-7,8-dihydropteridine diphosphate from 7,8-dihydroneopterin triphosphate: step 4/4.</text>
</comment>
<dbReference type="PANTHER" id="PTHR43071:SF1">
    <property type="entry name" value="2-AMINO-4-HYDROXY-6-HYDROXYMETHYLDIHYDROPTERIDINE PYROPHOSPHOKINASE"/>
    <property type="match status" value="1"/>
</dbReference>
<keyword evidence="7 14" id="KW-0418">Kinase</keyword>
<dbReference type="SUPFAM" id="SSF55083">
    <property type="entry name" value="6-hydroxymethyl-7,8-dihydropterin pyrophosphokinase, HPPK"/>
    <property type="match status" value="1"/>
</dbReference>
<evidence type="ECO:0000259" key="13">
    <source>
        <dbReference type="Pfam" id="PF01288"/>
    </source>
</evidence>
<comment type="caution">
    <text evidence="14">The sequence shown here is derived from an EMBL/GenBank/DDBJ whole genome shotgun (WGS) entry which is preliminary data.</text>
</comment>
<evidence type="ECO:0000256" key="5">
    <source>
        <dbReference type="ARBA" id="ARBA00022679"/>
    </source>
</evidence>
<dbReference type="Proteomes" id="UP000280792">
    <property type="component" value="Unassembled WGS sequence"/>
</dbReference>
<keyword evidence="8" id="KW-0067">ATP-binding</keyword>
<reference evidence="14 15" key="1">
    <citation type="submission" date="2018-08" db="EMBL/GenBank/DDBJ databases">
        <authorList>
            <person name="Khan S.A."/>
        </authorList>
    </citation>
    <scope>NUCLEOTIDE SEQUENCE [LARGE SCALE GENOMIC DNA]</scope>
    <source>
        <strain evidence="14 15">GTF-13</strain>
    </source>
</reference>
<comment type="function">
    <text evidence="10">Catalyzes the transfer of pyrophosphate from adenosine triphosphate (ATP) to 6-hydroxymethyl-7,8-dihydropterin, an enzymatic step in folate biosynthesis pathway.</text>
</comment>
<dbReference type="Pfam" id="PF01288">
    <property type="entry name" value="HPPK"/>
    <property type="match status" value="1"/>
</dbReference>
<dbReference type="GO" id="GO:0005524">
    <property type="term" value="F:ATP binding"/>
    <property type="evidence" value="ECO:0007669"/>
    <property type="project" value="UniProtKB-KW"/>
</dbReference>
<dbReference type="InterPro" id="IPR000550">
    <property type="entry name" value="Hppk"/>
</dbReference>
<evidence type="ECO:0000256" key="1">
    <source>
        <dbReference type="ARBA" id="ARBA00005051"/>
    </source>
</evidence>
<evidence type="ECO:0000256" key="9">
    <source>
        <dbReference type="ARBA" id="ARBA00022909"/>
    </source>
</evidence>
<dbReference type="AlphaFoldDB" id="A0A3P3VLR9"/>
<dbReference type="UniPathway" id="UPA00077">
    <property type="reaction ID" value="UER00155"/>
</dbReference>
<sequence>MSVSGGGISLSERFGYLIGVGSNLSPRDNCEQVVGAVLACFGRLSLSSAVHTEPVGVSTPNAFINLMLYIETDWPAERLKDWTNALEERLGRDRSHPERKMIDRPADLDTLQQLVPGQALQPELIRESYYRDIVRELAAHLEGAAPRPTALPVCRLRLMDGSEVGDGAATIHLDRATGRIGIVQ</sequence>
<proteinExistence type="inferred from homology"/>
<evidence type="ECO:0000313" key="15">
    <source>
        <dbReference type="Proteomes" id="UP000280792"/>
    </source>
</evidence>
<accession>A0A3P3VLR9</accession>
<protein>
    <recommendedName>
        <fullName evidence="4">2-amino-4-hydroxy-6-hydroxymethyldihydropteridine pyrophosphokinase</fullName>
        <ecNumber evidence="3">2.7.6.3</ecNumber>
    </recommendedName>
    <alternativeName>
        <fullName evidence="11">6-hydroxymethyl-7,8-dihydropterin pyrophosphokinase</fullName>
    </alternativeName>
    <alternativeName>
        <fullName evidence="12">7,8-dihydro-6-hydroxymethylpterin-pyrophosphokinase</fullName>
    </alternativeName>
</protein>
<dbReference type="Gene3D" id="3.30.70.560">
    <property type="entry name" value="7,8-Dihydro-6-hydroxymethylpterin-pyrophosphokinase HPPK"/>
    <property type="match status" value="1"/>
</dbReference>
<evidence type="ECO:0000256" key="7">
    <source>
        <dbReference type="ARBA" id="ARBA00022777"/>
    </source>
</evidence>
<evidence type="ECO:0000256" key="3">
    <source>
        <dbReference type="ARBA" id="ARBA00013253"/>
    </source>
</evidence>
<evidence type="ECO:0000256" key="6">
    <source>
        <dbReference type="ARBA" id="ARBA00022741"/>
    </source>
</evidence>
<reference evidence="14 15" key="2">
    <citation type="submission" date="2018-12" db="EMBL/GenBank/DDBJ databases">
        <title>Simiduia agarivorans gen. nov., sp. nov., a marine, agarolytic bacterium isolated from shallow coastal water from Keelung, Taiwan.</title>
        <authorList>
            <person name="Shieh W.Y."/>
        </authorList>
    </citation>
    <scope>NUCLEOTIDE SEQUENCE [LARGE SCALE GENOMIC DNA]</scope>
    <source>
        <strain evidence="14 15">GTF-13</strain>
    </source>
</reference>
<dbReference type="PANTHER" id="PTHR43071">
    <property type="entry name" value="2-AMINO-4-HYDROXY-6-HYDROXYMETHYLDIHYDROPTERIDINE PYROPHOSPHOKINASE"/>
    <property type="match status" value="1"/>
</dbReference>
<evidence type="ECO:0000313" key="14">
    <source>
        <dbReference type="EMBL" id="RRJ83364.1"/>
    </source>
</evidence>
<keyword evidence="15" id="KW-1185">Reference proteome</keyword>
<keyword evidence="6" id="KW-0547">Nucleotide-binding</keyword>
<evidence type="ECO:0000256" key="2">
    <source>
        <dbReference type="ARBA" id="ARBA00005810"/>
    </source>
</evidence>
<dbReference type="GO" id="GO:0046654">
    <property type="term" value="P:tetrahydrofolate biosynthetic process"/>
    <property type="evidence" value="ECO:0007669"/>
    <property type="project" value="UniProtKB-UniPathway"/>
</dbReference>
<keyword evidence="5" id="KW-0808">Transferase</keyword>
<evidence type="ECO:0000256" key="12">
    <source>
        <dbReference type="ARBA" id="ARBA00033413"/>
    </source>
</evidence>
<evidence type="ECO:0000256" key="11">
    <source>
        <dbReference type="ARBA" id="ARBA00029766"/>
    </source>
</evidence>
<organism evidence="14 15">
    <name type="scientific">Aestuariirhabdus litorea</name>
    <dbReference type="NCBI Taxonomy" id="2528527"/>
    <lineage>
        <taxon>Bacteria</taxon>
        <taxon>Pseudomonadati</taxon>
        <taxon>Pseudomonadota</taxon>
        <taxon>Gammaproteobacteria</taxon>
        <taxon>Oceanospirillales</taxon>
        <taxon>Aestuariirhabdaceae</taxon>
        <taxon>Aestuariirhabdus</taxon>
    </lineage>
</organism>
<gene>
    <name evidence="14" type="ORF">D0544_16230</name>
</gene>
<dbReference type="GO" id="GO:0003848">
    <property type="term" value="F:2-amino-4-hydroxy-6-hydroxymethyldihydropteridine diphosphokinase activity"/>
    <property type="evidence" value="ECO:0007669"/>
    <property type="project" value="UniProtKB-EC"/>
</dbReference>
<evidence type="ECO:0000256" key="8">
    <source>
        <dbReference type="ARBA" id="ARBA00022840"/>
    </source>
</evidence>
<dbReference type="GO" id="GO:0046656">
    <property type="term" value="P:folic acid biosynthetic process"/>
    <property type="evidence" value="ECO:0007669"/>
    <property type="project" value="UniProtKB-KW"/>
</dbReference>
<evidence type="ECO:0000256" key="4">
    <source>
        <dbReference type="ARBA" id="ARBA00016218"/>
    </source>
</evidence>
<dbReference type="EC" id="2.7.6.3" evidence="3"/>
<comment type="similarity">
    <text evidence="2">Belongs to the HPPK family.</text>
</comment>
<keyword evidence="9" id="KW-0289">Folate biosynthesis</keyword>
<dbReference type="EMBL" id="QWEZ01000002">
    <property type="protein sequence ID" value="RRJ83364.1"/>
    <property type="molecule type" value="Genomic_DNA"/>
</dbReference>
<dbReference type="InterPro" id="IPR035907">
    <property type="entry name" value="Hppk_sf"/>
</dbReference>
<feature type="domain" description="7,8-dihydro-6-hydroxymethylpterin-pyrophosphokinase" evidence="13">
    <location>
        <begin position="18"/>
        <end position="112"/>
    </location>
</feature>